<keyword evidence="2" id="KW-1185">Reference proteome</keyword>
<accession>A0A0H0XNA0</accession>
<dbReference type="Proteomes" id="UP000053455">
    <property type="component" value="Unassembled WGS sequence"/>
</dbReference>
<dbReference type="OrthoDB" id="7432612at2"/>
<dbReference type="EMBL" id="LBHU01000002">
    <property type="protein sequence ID" value="KLI63789.1"/>
    <property type="molecule type" value="Genomic_DNA"/>
</dbReference>
<reference evidence="1 2" key="1">
    <citation type="submission" date="2015-04" db="EMBL/GenBank/DDBJ databases">
        <title>The draft genome sequence of Erythrobacter marinus HWDM-33.</title>
        <authorList>
            <person name="Zhuang L."/>
            <person name="Liu Y."/>
            <person name="Shao Z."/>
        </authorList>
    </citation>
    <scope>NUCLEOTIDE SEQUENCE [LARGE SCALE GENOMIC DNA]</scope>
    <source>
        <strain evidence="1 2">HWDM-33</strain>
    </source>
</reference>
<name>A0A0H0XNA0_9SPHN</name>
<evidence type="ECO:0000313" key="1">
    <source>
        <dbReference type="EMBL" id="KLI63789.1"/>
    </source>
</evidence>
<dbReference type="Pfam" id="PF14412">
    <property type="entry name" value="AHH"/>
    <property type="match status" value="1"/>
</dbReference>
<protein>
    <submittedName>
        <fullName evidence="1">Uncharacterized protein</fullName>
    </submittedName>
</protein>
<dbReference type="InterPro" id="IPR032871">
    <property type="entry name" value="AHH_dom_containing"/>
</dbReference>
<proteinExistence type="predicted"/>
<dbReference type="AlphaFoldDB" id="A0A0H0XNA0"/>
<gene>
    <name evidence="1" type="ORF">AAV99_08740</name>
</gene>
<sequence length="148" mass="16752">MQRHHLLPRQLLRADYFGDLFETLGQARIGFNDFRANGLLLPASGSAALSSGLPLHRGPHRVYNELVAQRVGQVEASWSRARLRSPVLAREEALMRLGLIQRALRRRLLDRRACGFVLNRKDPFRTGIDFRELDAMAESLWSATSFAA</sequence>
<dbReference type="PATRIC" id="fig|874156.12.peg.1794"/>
<evidence type="ECO:0000313" key="2">
    <source>
        <dbReference type="Proteomes" id="UP000053455"/>
    </source>
</evidence>
<comment type="caution">
    <text evidence="1">The sequence shown here is derived from an EMBL/GenBank/DDBJ whole genome shotgun (WGS) entry which is preliminary data.</text>
</comment>
<organism evidence="1 2">
    <name type="scientific">Aurantiacibacter marinus</name>
    <dbReference type="NCBI Taxonomy" id="874156"/>
    <lineage>
        <taxon>Bacteria</taxon>
        <taxon>Pseudomonadati</taxon>
        <taxon>Pseudomonadota</taxon>
        <taxon>Alphaproteobacteria</taxon>
        <taxon>Sphingomonadales</taxon>
        <taxon>Erythrobacteraceae</taxon>
        <taxon>Aurantiacibacter</taxon>
    </lineage>
</organism>